<evidence type="ECO:0000313" key="2">
    <source>
        <dbReference type="Proteomes" id="UP000036185"/>
    </source>
</evidence>
<accession>A0ABM5U225</accession>
<dbReference type="EMBL" id="CP011913">
    <property type="protein sequence ID" value="AKN77515.1"/>
    <property type="molecule type" value="Genomic_DNA"/>
</dbReference>
<reference evidence="1 2" key="1">
    <citation type="journal article" date="2014" name="Int. J. Syst. Evol. Microbiol.">
        <title>Draft Genome Sequence of Corynebacterium ulcerans FRC58, Isolated from the Bronchitic Aspiration of a Patient in France.</title>
        <authorList>
            <person name="Silva Ado S."/>
            <person name="Barauna R.A."/>
            <person name="de Sa P.C."/>
            <person name="das Gracas D.A."/>
            <person name="Carneiro A.R."/>
            <person name="Thouvenin M."/>
            <person name="Azevedo V."/>
            <person name="Badell E."/>
            <person name="Guiso N."/>
            <person name="da Silva A.L."/>
            <person name="Ramos R.T."/>
        </authorList>
    </citation>
    <scope>NUCLEOTIDE SEQUENCE [LARGE SCALE GENOMIC DNA]</scope>
    <source>
        <strain evidence="1 2">FRC58</strain>
    </source>
</reference>
<sequence>MLPYFVADQAKVTVLRPLASSAFGKYSLILPEDVGVEDVHKLSAPGNELGFVASLSRRRVGGMARRFVRADVSIKAVDARSEDWIPSSDVHSVLSEAKERVSADFFLESDISLAGLGDWRPFVDFQLGDKARVDIFGMVVVMAVTRIEPKISDHSEDDWLVHVGAQLVSDDQARLAANEVLRRAVVENLKELAGVSAQASRAVSAAAEASSVAAGAQSTANEASSAAADAQSKADRAVVVAESQGKLAREAIQVAASSSAEAREATSRAMSADLASEEGKRIAIAANTTANQAQQTAIEANTRTNQIQQTAIEANERSIKAVGEVAAANAKANDAQQRAIEANSTALTLAPRFLHIDDGKPGFYGSSSGKLSTGAEFGSLEFRRTTFTKNSGAAFVSKAGWQGSILMICVATNGATDITATEITQAGQVHEMHAGGSFQAYRSATVVVLPVFSERKG</sequence>
<keyword evidence="2" id="KW-1185">Reference proteome</keyword>
<dbReference type="Proteomes" id="UP000036185">
    <property type="component" value="Chromosome"/>
</dbReference>
<evidence type="ECO:0000313" key="1">
    <source>
        <dbReference type="EMBL" id="AKN77515.1"/>
    </source>
</evidence>
<gene>
    <name evidence="1" type="ORF">CulFRC58_1661</name>
</gene>
<proteinExistence type="predicted"/>
<organism evidence="1 2">
    <name type="scientific">Corynebacterium ulcerans FRC58</name>
    <dbReference type="NCBI Taxonomy" id="1408268"/>
    <lineage>
        <taxon>Bacteria</taxon>
        <taxon>Bacillati</taxon>
        <taxon>Actinomycetota</taxon>
        <taxon>Actinomycetes</taxon>
        <taxon>Mycobacteriales</taxon>
        <taxon>Corynebacteriaceae</taxon>
        <taxon>Corynebacterium</taxon>
    </lineage>
</organism>
<name>A0ABM5U225_CORUL</name>
<protein>
    <submittedName>
        <fullName evidence="1">Uncharacterized protein</fullName>
    </submittedName>
</protein>